<dbReference type="InterPro" id="IPR018201">
    <property type="entry name" value="Ketoacyl_synth_AS"/>
</dbReference>
<reference evidence="6 7" key="1">
    <citation type="submission" date="2016-12" db="EMBL/GenBank/DDBJ databases">
        <authorList>
            <person name="Song W.-J."/>
            <person name="Kurnit D.M."/>
        </authorList>
    </citation>
    <scope>NUCLEOTIDE SEQUENCE [LARGE SCALE GENOMIC DNA]</scope>
    <source>
        <strain evidence="6 7">STM7296</strain>
    </source>
</reference>
<dbReference type="PROSITE" id="PS52004">
    <property type="entry name" value="KS3_2"/>
    <property type="match status" value="2"/>
</dbReference>
<dbReference type="InterPro" id="IPR016039">
    <property type="entry name" value="Thiolase-like"/>
</dbReference>
<protein>
    <submittedName>
        <fullName evidence="6">Putative Beta-ketoacyl-acyl-carrier-protein synthase II</fullName>
        <ecNumber evidence="6">2.3.1.179</ecNumber>
    </submittedName>
</protein>
<evidence type="ECO:0000256" key="4">
    <source>
        <dbReference type="RuleBase" id="RU003694"/>
    </source>
</evidence>
<dbReference type="Proteomes" id="UP000187012">
    <property type="component" value="Unassembled WGS sequence"/>
</dbReference>
<sequence>MTNVPLCSIAVTGRGVVSAIGASNAEFAANLIAAKGGIDLHDHLFADRPVYAGLVSAHENVTGLDTVAPGGFDRTARLACAAVAQALREARLWDEERLAVDGERVALLLGTSHGGRSQLDRFSESGMNADDRDAARGVMERSAHHHQSSVVATLFGVHGPVITVSTACSSSGTAIAHGVELLRSGRVDVVIAGGADAFSKLTYAGFSALGAVADGPCGPFGQNVGMTLGEGAAFVVLERLDCARERGAAIVGQLYGCGTSWDAHHLTAPEPSGKGMSAAIADTLALAGMSAGEVDYINAHATGTRANDVAETLAIKRAFDNARIPPVSATKSFTGHTLGASSAIGVIGGFAAMQAGALPPTLNFGEARPGCDLDYVPDVPVATDVNRFLAHSAAFGGANCVIAGGNADVPARQVMAEIDSVVISGLGVISPLGCRSSTFFDALLAGQCVASSSEDAAEFTAPVAGFDARRDLPPGSGARMDRITQYAIAAIHQAFTDAGLGNARQRGAKTGLMVGLCRGAAASFETYLKSVRGGEWERASPVSFPNLVMSSVGGKAAIALGLRGPASTMVGGVDVALTLLSNAAECLQRRSDVDAIVVVVADELTPLYQHLDRTHRGALPALPYAEGAVAFVLERRERTVARAGQIRAEVAGWAQTFDGAAGPSLSADGAWLERAIRHAVQRSGSAIQDIDLMVTLARGEALHDQREAAVVKRLFGDKLPALTALSGHTGLAESTSGFFATAAAILALESGHVPAPAGKLKESLSSAWLSAAEQGSYTQALIAGSSDFGSNSAVVLRRQIEAACP</sequence>
<feature type="domain" description="Ketosynthase family 3 (KS3)" evidence="5">
    <location>
        <begin position="1"/>
        <end position="406"/>
    </location>
</feature>
<evidence type="ECO:0000256" key="2">
    <source>
        <dbReference type="ARBA" id="ARBA00008467"/>
    </source>
</evidence>
<gene>
    <name evidence="6" type="ORF">BN2475_410019</name>
</gene>
<evidence type="ECO:0000259" key="5">
    <source>
        <dbReference type="PROSITE" id="PS52004"/>
    </source>
</evidence>
<comment type="similarity">
    <text evidence="2 4">Belongs to the thiolase-like superfamily. Beta-ketoacyl-ACP synthases family.</text>
</comment>
<dbReference type="InterPro" id="IPR014031">
    <property type="entry name" value="Ketoacyl_synth_C"/>
</dbReference>
<dbReference type="Pfam" id="PF02801">
    <property type="entry name" value="Ketoacyl-synt_C"/>
    <property type="match status" value="2"/>
</dbReference>
<dbReference type="PANTHER" id="PTHR11712:SF336">
    <property type="entry name" value="3-OXOACYL-[ACYL-CARRIER-PROTEIN] SYNTHASE, MITOCHONDRIAL"/>
    <property type="match status" value="1"/>
</dbReference>
<dbReference type="GO" id="GO:0005829">
    <property type="term" value="C:cytosol"/>
    <property type="evidence" value="ECO:0007669"/>
    <property type="project" value="TreeGrafter"/>
</dbReference>
<dbReference type="GO" id="GO:0004315">
    <property type="term" value="F:3-oxoacyl-[acyl-carrier-protein] synthase activity"/>
    <property type="evidence" value="ECO:0007669"/>
    <property type="project" value="UniProtKB-EC"/>
</dbReference>
<dbReference type="STRING" id="1247936.BN2475_410019"/>
<keyword evidence="3 4" id="KW-0808">Transferase</keyword>
<name>A0A1N7S843_9BURK</name>
<dbReference type="SUPFAM" id="SSF53901">
    <property type="entry name" value="Thiolase-like"/>
    <property type="match status" value="4"/>
</dbReference>
<organism evidence="6 7">
    <name type="scientific">Paraburkholderia ribeironis</name>
    <dbReference type="NCBI Taxonomy" id="1247936"/>
    <lineage>
        <taxon>Bacteria</taxon>
        <taxon>Pseudomonadati</taxon>
        <taxon>Pseudomonadota</taxon>
        <taxon>Betaproteobacteria</taxon>
        <taxon>Burkholderiales</taxon>
        <taxon>Burkholderiaceae</taxon>
        <taxon>Paraburkholderia</taxon>
    </lineage>
</organism>
<keyword evidence="6" id="KW-0012">Acyltransferase</keyword>
<dbReference type="InterPro" id="IPR000794">
    <property type="entry name" value="Beta-ketoacyl_synthase"/>
</dbReference>
<dbReference type="PROSITE" id="PS00606">
    <property type="entry name" value="KS3_1"/>
    <property type="match status" value="1"/>
</dbReference>
<evidence type="ECO:0000256" key="1">
    <source>
        <dbReference type="ARBA" id="ARBA00005194"/>
    </source>
</evidence>
<proteinExistence type="inferred from homology"/>
<evidence type="ECO:0000313" key="7">
    <source>
        <dbReference type="Proteomes" id="UP000187012"/>
    </source>
</evidence>
<dbReference type="GO" id="GO:0006633">
    <property type="term" value="P:fatty acid biosynthetic process"/>
    <property type="evidence" value="ECO:0007669"/>
    <property type="project" value="InterPro"/>
</dbReference>
<evidence type="ECO:0000256" key="3">
    <source>
        <dbReference type="ARBA" id="ARBA00022679"/>
    </source>
</evidence>
<feature type="domain" description="Ketosynthase family 3 (KS3)" evidence="5">
    <location>
        <begin position="418"/>
        <end position="798"/>
    </location>
</feature>
<accession>A0A1N7S843</accession>
<dbReference type="Gene3D" id="3.40.47.10">
    <property type="match status" value="3"/>
</dbReference>
<dbReference type="InterPro" id="IPR014030">
    <property type="entry name" value="Ketoacyl_synth_N"/>
</dbReference>
<dbReference type="Pfam" id="PF00109">
    <property type="entry name" value="ketoacyl-synt"/>
    <property type="match status" value="2"/>
</dbReference>
<dbReference type="RefSeq" id="WP_094781013.1">
    <property type="nucleotide sequence ID" value="NZ_CYGX02000041.1"/>
</dbReference>
<dbReference type="OrthoDB" id="9808669at2"/>
<comment type="pathway">
    <text evidence="1">Lipid metabolism; fatty acid biosynthesis.</text>
</comment>
<dbReference type="InterPro" id="IPR020841">
    <property type="entry name" value="PKS_Beta-ketoAc_synthase_dom"/>
</dbReference>
<keyword evidence="7" id="KW-1185">Reference proteome</keyword>
<dbReference type="CDD" id="cd00834">
    <property type="entry name" value="KAS_I_II"/>
    <property type="match status" value="1"/>
</dbReference>
<dbReference type="PANTHER" id="PTHR11712">
    <property type="entry name" value="POLYKETIDE SYNTHASE-RELATED"/>
    <property type="match status" value="1"/>
</dbReference>
<dbReference type="EMBL" id="CYGX02000041">
    <property type="protein sequence ID" value="SIT43186.1"/>
    <property type="molecule type" value="Genomic_DNA"/>
</dbReference>
<dbReference type="EC" id="2.3.1.179" evidence="6"/>
<evidence type="ECO:0000313" key="6">
    <source>
        <dbReference type="EMBL" id="SIT43186.1"/>
    </source>
</evidence>
<dbReference type="AlphaFoldDB" id="A0A1N7S843"/>
<dbReference type="SMART" id="SM00825">
    <property type="entry name" value="PKS_KS"/>
    <property type="match status" value="1"/>
</dbReference>